<comment type="caution">
    <text evidence="5">The sequence shown here is derived from an EMBL/GenBank/DDBJ whole genome shotgun (WGS) entry which is preliminary data.</text>
</comment>
<dbReference type="Proteomes" id="UP001284601">
    <property type="component" value="Unassembled WGS sequence"/>
</dbReference>
<protein>
    <submittedName>
        <fullName evidence="5">FCD domain-containing protein</fullName>
    </submittedName>
</protein>
<evidence type="ECO:0000256" key="2">
    <source>
        <dbReference type="ARBA" id="ARBA00023125"/>
    </source>
</evidence>
<feature type="domain" description="HTH gntR-type" evidence="4">
    <location>
        <begin position="11"/>
        <end position="81"/>
    </location>
</feature>
<dbReference type="EMBL" id="JAWSTH010000014">
    <property type="protein sequence ID" value="MDW5594251.1"/>
    <property type="molecule type" value="Genomic_DNA"/>
</dbReference>
<dbReference type="SUPFAM" id="SSF46785">
    <property type="entry name" value="Winged helix' DNA-binding domain"/>
    <property type="match status" value="1"/>
</dbReference>
<dbReference type="InterPro" id="IPR000524">
    <property type="entry name" value="Tscrpt_reg_HTH_GntR"/>
</dbReference>
<evidence type="ECO:0000259" key="4">
    <source>
        <dbReference type="PROSITE" id="PS50949"/>
    </source>
</evidence>
<dbReference type="PRINTS" id="PR00035">
    <property type="entry name" value="HTHGNTR"/>
</dbReference>
<dbReference type="InterPro" id="IPR036388">
    <property type="entry name" value="WH-like_DNA-bd_sf"/>
</dbReference>
<dbReference type="Pfam" id="PF07729">
    <property type="entry name" value="FCD"/>
    <property type="match status" value="1"/>
</dbReference>
<proteinExistence type="predicted"/>
<gene>
    <name evidence="5" type="ORF">R7226_07885</name>
</gene>
<dbReference type="Pfam" id="PF00392">
    <property type="entry name" value="GntR"/>
    <property type="match status" value="1"/>
</dbReference>
<dbReference type="Gene3D" id="1.10.10.10">
    <property type="entry name" value="Winged helix-like DNA-binding domain superfamily/Winged helix DNA-binding domain"/>
    <property type="match status" value="1"/>
</dbReference>
<reference evidence="5 6" key="2">
    <citation type="submission" date="2023-10" db="EMBL/GenBank/DDBJ databases">
        <authorList>
            <person name="Han X.F."/>
        </authorList>
    </citation>
    <scope>NUCLEOTIDE SEQUENCE [LARGE SCALE GENOMIC DNA]</scope>
    <source>
        <strain evidence="5 6">KCTC 39840</strain>
    </source>
</reference>
<evidence type="ECO:0000256" key="3">
    <source>
        <dbReference type="ARBA" id="ARBA00023163"/>
    </source>
</evidence>
<accession>A0ABU4HLS1</accession>
<dbReference type="InterPro" id="IPR008920">
    <property type="entry name" value="TF_FadR/GntR_C"/>
</dbReference>
<keyword evidence="1" id="KW-0805">Transcription regulation</keyword>
<keyword evidence="2" id="KW-0238">DNA-binding</keyword>
<dbReference type="SMART" id="SM00345">
    <property type="entry name" value="HTH_GNTR"/>
    <property type="match status" value="1"/>
</dbReference>
<keyword evidence="3" id="KW-0804">Transcription</keyword>
<dbReference type="RefSeq" id="WP_318596522.1">
    <property type="nucleotide sequence ID" value="NZ_JAWSTH010000014.1"/>
</dbReference>
<dbReference type="InterPro" id="IPR036390">
    <property type="entry name" value="WH_DNA-bd_sf"/>
</dbReference>
<dbReference type="PROSITE" id="PS50949">
    <property type="entry name" value="HTH_GNTR"/>
    <property type="match status" value="1"/>
</dbReference>
<dbReference type="PANTHER" id="PTHR43537">
    <property type="entry name" value="TRANSCRIPTIONAL REGULATOR, GNTR FAMILY"/>
    <property type="match status" value="1"/>
</dbReference>
<organism evidence="5 6">
    <name type="scientific">Conexibacter stalactiti</name>
    <dbReference type="NCBI Taxonomy" id="1940611"/>
    <lineage>
        <taxon>Bacteria</taxon>
        <taxon>Bacillati</taxon>
        <taxon>Actinomycetota</taxon>
        <taxon>Thermoleophilia</taxon>
        <taxon>Solirubrobacterales</taxon>
        <taxon>Conexibacteraceae</taxon>
        <taxon>Conexibacter</taxon>
    </lineage>
</organism>
<keyword evidence="6" id="KW-1185">Reference proteome</keyword>
<dbReference type="SUPFAM" id="SSF48008">
    <property type="entry name" value="GntR ligand-binding domain-like"/>
    <property type="match status" value="1"/>
</dbReference>
<sequence>MRDAPSQIRTPRTGELVAAKLRKRIITGDLRDGDEIPPEPELLAEFGVSRPSIRDAFRILETEGLIRIRRGRFGGATVLRPNAQSAAYHLGLALQAEGTTMADLAEARGLLEPLCAALCAGHAERERIADELDAVIDSSDPSAGDSSDFTADALRFHTAIVDRCGSTTLRLLAGALESVWGSQERRWALEARDAGRYPSVEDQRAVNRAHRAVVRHIRAGRAEQAQRAMAAHLHTSQTYVSPGEIAVDVVTQPAG</sequence>
<reference evidence="6" key="1">
    <citation type="submission" date="2023-07" db="EMBL/GenBank/DDBJ databases">
        <title>Conexibacter stalactiti sp. nov., isolated from stalactites in a lava cave and emended description of the genus Conexibacter.</title>
        <authorList>
            <person name="Lee S.D."/>
        </authorList>
    </citation>
    <scope>NUCLEOTIDE SEQUENCE [LARGE SCALE GENOMIC DNA]</scope>
    <source>
        <strain evidence="6">KCTC 39840</strain>
    </source>
</reference>
<dbReference type="CDD" id="cd07377">
    <property type="entry name" value="WHTH_GntR"/>
    <property type="match status" value="1"/>
</dbReference>
<evidence type="ECO:0000256" key="1">
    <source>
        <dbReference type="ARBA" id="ARBA00023015"/>
    </source>
</evidence>
<evidence type="ECO:0000313" key="6">
    <source>
        <dbReference type="Proteomes" id="UP001284601"/>
    </source>
</evidence>
<dbReference type="Gene3D" id="1.20.120.530">
    <property type="entry name" value="GntR ligand-binding domain-like"/>
    <property type="match status" value="1"/>
</dbReference>
<name>A0ABU4HLS1_9ACTN</name>
<dbReference type="SMART" id="SM00895">
    <property type="entry name" value="FCD"/>
    <property type="match status" value="1"/>
</dbReference>
<evidence type="ECO:0000313" key="5">
    <source>
        <dbReference type="EMBL" id="MDW5594251.1"/>
    </source>
</evidence>
<dbReference type="InterPro" id="IPR011711">
    <property type="entry name" value="GntR_C"/>
</dbReference>
<dbReference type="PANTHER" id="PTHR43537:SF5">
    <property type="entry name" value="UXU OPERON TRANSCRIPTIONAL REGULATOR"/>
    <property type="match status" value="1"/>
</dbReference>